<protein>
    <submittedName>
        <fullName evidence="1">Uncharacterized protein</fullName>
    </submittedName>
</protein>
<name>A0ABR5TDI1_9BURK</name>
<evidence type="ECO:0000313" key="2">
    <source>
        <dbReference type="Proteomes" id="UP000070255"/>
    </source>
</evidence>
<dbReference type="CDD" id="cd00257">
    <property type="entry name" value="beta-trefoil_FSCN-like"/>
    <property type="match status" value="1"/>
</dbReference>
<dbReference type="Gene3D" id="2.80.10.50">
    <property type="match status" value="1"/>
</dbReference>
<dbReference type="SUPFAM" id="SSF50405">
    <property type="entry name" value="Actin-crosslinking proteins"/>
    <property type="match status" value="1"/>
</dbReference>
<dbReference type="Proteomes" id="UP000070255">
    <property type="component" value="Unassembled WGS sequence"/>
</dbReference>
<keyword evidence="2" id="KW-1185">Reference proteome</keyword>
<sequence length="199" mass="21239">MNAMLWRRRLDHVMSAMLTAGVALLPPLAFADGESAPGMRSLSSVIAAPAVRNAVGPECTQNVSITSLANHDLVSTELGYAGSEYAMLRARATAAGPWEQYTVCNYTSDGYWTIQSQANGLYVSAELGYSGGQYGMLRARASVVGPWEKFTFGACGLGCTTIQSQANGLFVSAELGYTGDQYGMLRARASVAGPWEQFR</sequence>
<dbReference type="EMBL" id="LNJQ01000001">
    <property type="protein sequence ID" value="KWZ43042.1"/>
    <property type="molecule type" value="Genomic_DNA"/>
</dbReference>
<evidence type="ECO:0000313" key="1">
    <source>
        <dbReference type="EMBL" id="KWZ43042.1"/>
    </source>
</evidence>
<accession>A0ABR5TDI1</accession>
<reference evidence="1 2" key="1">
    <citation type="submission" date="2015-11" db="EMBL/GenBank/DDBJ databases">
        <authorList>
            <person name="Sahl J."/>
            <person name="Wagner D."/>
            <person name="Keim P."/>
        </authorList>
    </citation>
    <scope>NUCLEOTIDE SEQUENCE [LARGE SCALE GENOMIC DNA]</scope>
    <source>
        <strain evidence="1 2">BDU18</strain>
    </source>
</reference>
<gene>
    <name evidence="1" type="ORF">WS72_09335</name>
</gene>
<organism evidence="1 2">
    <name type="scientific">Burkholderia savannae</name>
    <dbReference type="NCBI Taxonomy" id="1637837"/>
    <lineage>
        <taxon>Bacteria</taxon>
        <taxon>Pseudomonadati</taxon>
        <taxon>Pseudomonadota</taxon>
        <taxon>Betaproteobacteria</taxon>
        <taxon>Burkholderiales</taxon>
        <taxon>Burkholderiaceae</taxon>
        <taxon>Burkholderia</taxon>
        <taxon>pseudomallei group</taxon>
    </lineage>
</organism>
<comment type="caution">
    <text evidence="1">The sequence shown here is derived from an EMBL/GenBank/DDBJ whole genome shotgun (WGS) entry which is preliminary data.</text>
</comment>
<proteinExistence type="predicted"/>
<dbReference type="InterPro" id="IPR008999">
    <property type="entry name" value="Actin-crosslinking"/>
</dbReference>